<dbReference type="InterPro" id="IPR012867">
    <property type="entry name" value="DUF1648"/>
</dbReference>
<sequence length="174" mass="20343">MSDNWKKMIPVEDKPKIDIPKTSLERFLDIISFIAMVGAVIYVSVMYTKLPEKVPMHFNGRGEVDRYGDKAELWILPAIMVVLWVGLTMLERYPHTFNYMNLTKDNVEQQYQNARLMMNVLKTEITFLFVYICWEIVQSAIRGSNEWAALQIPIFTGVIMLTVILFVIRSFRLK</sequence>
<feature type="transmembrane region" description="Helical" evidence="1">
    <location>
        <begin position="27"/>
        <end position="47"/>
    </location>
</feature>
<dbReference type="Proteomes" id="UP001596990">
    <property type="component" value="Unassembled WGS sequence"/>
</dbReference>
<keyword evidence="1" id="KW-0472">Membrane</keyword>
<feature type="transmembrane region" description="Helical" evidence="1">
    <location>
        <begin position="147"/>
        <end position="168"/>
    </location>
</feature>
<evidence type="ECO:0000256" key="1">
    <source>
        <dbReference type="SAM" id="Phobius"/>
    </source>
</evidence>
<keyword evidence="4" id="KW-1185">Reference proteome</keyword>
<feature type="transmembrane region" description="Helical" evidence="1">
    <location>
        <begin position="125"/>
        <end position="141"/>
    </location>
</feature>
<evidence type="ECO:0000313" key="4">
    <source>
        <dbReference type="Proteomes" id="UP001596990"/>
    </source>
</evidence>
<dbReference type="Pfam" id="PF07853">
    <property type="entry name" value="DUF1648"/>
    <property type="match status" value="1"/>
</dbReference>
<accession>A0ABW3L4T0</accession>
<organism evidence="3 4">
    <name type="scientific">Thalassobacillus hwangdonensis</name>
    <dbReference type="NCBI Taxonomy" id="546108"/>
    <lineage>
        <taxon>Bacteria</taxon>
        <taxon>Bacillati</taxon>
        <taxon>Bacillota</taxon>
        <taxon>Bacilli</taxon>
        <taxon>Bacillales</taxon>
        <taxon>Bacillaceae</taxon>
        <taxon>Thalassobacillus</taxon>
    </lineage>
</organism>
<evidence type="ECO:0000313" key="3">
    <source>
        <dbReference type="EMBL" id="MFD1021020.1"/>
    </source>
</evidence>
<evidence type="ECO:0000259" key="2">
    <source>
        <dbReference type="Pfam" id="PF07853"/>
    </source>
</evidence>
<name>A0ABW3L4T0_9BACI</name>
<feature type="transmembrane region" description="Helical" evidence="1">
    <location>
        <begin position="73"/>
        <end position="90"/>
    </location>
</feature>
<protein>
    <submittedName>
        <fullName evidence="3">DUF1648 domain-containing protein</fullName>
    </submittedName>
</protein>
<keyword evidence="1" id="KW-0812">Transmembrane</keyword>
<dbReference type="EMBL" id="JBHTKL010000006">
    <property type="protein sequence ID" value="MFD1021020.1"/>
    <property type="molecule type" value="Genomic_DNA"/>
</dbReference>
<dbReference type="RefSeq" id="WP_386063714.1">
    <property type="nucleotide sequence ID" value="NZ_JBHTKL010000006.1"/>
</dbReference>
<keyword evidence="1" id="KW-1133">Transmembrane helix</keyword>
<gene>
    <name evidence="3" type="ORF">ACFQ2J_17660</name>
</gene>
<comment type="caution">
    <text evidence="3">The sequence shown here is derived from an EMBL/GenBank/DDBJ whole genome shotgun (WGS) entry which is preliminary data.</text>
</comment>
<proteinExistence type="predicted"/>
<reference evidence="4" key="1">
    <citation type="journal article" date="2019" name="Int. J. Syst. Evol. Microbiol.">
        <title>The Global Catalogue of Microorganisms (GCM) 10K type strain sequencing project: providing services to taxonomists for standard genome sequencing and annotation.</title>
        <authorList>
            <consortium name="The Broad Institute Genomics Platform"/>
            <consortium name="The Broad Institute Genome Sequencing Center for Infectious Disease"/>
            <person name="Wu L."/>
            <person name="Ma J."/>
        </authorList>
    </citation>
    <scope>NUCLEOTIDE SEQUENCE [LARGE SCALE GENOMIC DNA]</scope>
    <source>
        <strain evidence="4">CCUG 56607</strain>
    </source>
</reference>
<feature type="domain" description="DUF1648" evidence="2">
    <location>
        <begin position="36"/>
        <end position="81"/>
    </location>
</feature>